<dbReference type="AlphaFoldDB" id="A0A7N4NQ15"/>
<dbReference type="PANTHER" id="PTHR18839:SF3">
    <property type="entry name" value="MITOTIC INTERACTOR AND SUBSTRATE OF PLK1"/>
    <property type="match status" value="1"/>
</dbReference>
<accession>A0A7N4NQ15</accession>
<organism evidence="4 5">
    <name type="scientific">Sarcophilus harrisii</name>
    <name type="common">Tasmanian devil</name>
    <name type="synonym">Sarcophilus laniarius</name>
    <dbReference type="NCBI Taxonomy" id="9305"/>
    <lineage>
        <taxon>Eukaryota</taxon>
        <taxon>Metazoa</taxon>
        <taxon>Chordata</taxon>
        <taxon>Craniata</taxon>
        <taxon>Vertebrata</taxon>
        <taxon>Euteleostomi</taxon>
        <taxon>Mammalia</taxon>
        <taxon>Metatheria</taxon>
        <taxon>Dasyuromorphia</taxon>
        <taxon>Dasyuridae</taxon>
        <taxon>Sarcophilus</taxon>
    </lineage>
</organism>
<dbReference type="Pfam" id="PF15304">
    <property type="entry name" value="AKAP2_C"/>
    <property type="match status" value="1"/>
</dbReference>
<feature type="region of interest" description="Disordered" evidence="2">
    <location>
        <begin position="478"/>
        <end position="515"/>
    </location>
</feature>
<dbReference type="InterPro" id="IPR029304">
    <property type="entry name" value="AKAP2_C"/>
</dbReference>
<dbReference type="FunCoup" id="A0A7N4NQ15">
    <property type="interactions" value="414"/>
</dbReference>
<feature type="domain" description="A-kinase anchor protein 2 C-terminal" evidence="3">
    <location>
        <begin position="625"/>
        <end position="948"/>
    </location>
</feature>
<evidence type="ECO:0000313" key="4">
    <source>
        <dbReference type="Ensembl" id="ENSSHAP00000026649.1"/>
    </source>
</evidence>
<evidence type="ECO:0000256" key="2">
    <source>
        <dbReference type="SAM" id="MobiDB-lite"/>
    </source>
</evidence>
<reference evidence="4" key="2">
    <citation type="submission" date="2025-08" db="UniProtKB">
        <authorList>
            <consortium name="Ensembl"/>
        </authorList>
    </citation>
    <scope>IDENTIFICATION</scope>
</reference>
<dbReference type="Proteomes" id="UP000007648">
    <property type="component" value="Unassembled WGS sequence"/>
</dbReference>
<feature type="compositionally biased region" description="Basic and acidic residues" evidence="2">
    <location>
        <begin position="709"/>
        <end position="718"/>
    </location>
</feature>
<feature type="compositionally biased region" description="Basic and acidic residues" evidence="2">
    <location>
        <begin position="624"/>
        <end position="633"/>
    </location>
</feature>
<reference evidence="4" key="3">
    <citation type="submission" date="2025-09" db="UniProtKB">
        <authorList>
            <consortium name="Ensembl"/>
        </authorList>
    </citation>
    <scope>IDENTIFICATION</scope>
</reference>
<feature type="compositionally biased region" description="Polar residues" evidence="2">
    <location>
        <begin position="719"/>
        <end position="729"/>
    </location>
</feature>
<evidence type="ECO:0000313" key="5">
    <source>
        <dbReference type="Proteomes" id="UP000007648"/>
    </source>
</evidence>
<feature type="compositionally biased region" description="Polar residues" evidence="2">
    <location>
        <begin position="570"/>
        <end position="596"/>
    </location>
</feature>
<feature type="compositionally biased region" description="Basic and acidic residues" evidence="2">
    <location>
        <begin position="692"/>
        <end position="702"/>
    </location>
</feature>
<dbReference type="PANTHER" id="PTHR18839">
    <property type="entry name" value="MITOTIC INTERACTOR AND SUBSTRATE OF PLK1 MISP FAMILY MEMBER"/>
    <property type="match status" value="1"/>
</dbReference>
<feature type="region of interest" description="Disordered" evidence="2">
    <location>
        <begin position="294"/>
        <end position="320"/>
    </location>
</feature>
<evidence type="ECO:0000259" key="3">
    <source>
        <dbReference type="Pfam" id="PF15304"/>
    </source>
</evidence>
<sequence length="953" mass="108636">MLSYPRPWQVLCTTTKIQRAQSCPFLLDEESPGPAPELREDASLEKGPGIWEESAAPEAPNEMDRVTRYPIFNIPHSSRVSDLSTDLESHYTFDVVKVESMSPSWDKDIRGMDSGGQSFRFDPEETSALRVVTVTQEIVPMSHLVKKTQHVVTDNYSAKRPTPSWERKTQREVVKVGPNYSLRAWPGERQPGRLFSQEEEEGEQQLYLLGPGENAFPKGMEDFEREREAVIRGQVVKRSTTVATRWSSQEELDGFHPGQGPSSISASDSDSVIDTDQINFLAARQQFLNLEKLTASSQPAQKPTASSQPAQKPREKTMQPTVIQTDAGQSISSSGSGRAGLTNGHTVSIRDDAEEVRSGLHTLAPSSRSISVDHLSVSSVDDALTLVSAEGPELVPCDEGPKETPIEREIRRAQEREADLRQQRGLQQSGSQAELVEIPIRPLLSTVNLTFTSTAKKGKDKGRPLSLYIQREIALDTKREEDHRQQAGLSELISDGRTASTPNQRAKDSEFPKIRRVQSSDSILSLTSDTHPKEANLEGKKISRIPLKAYQPYLNPHSTKKEFPSKEFPSYSSYKPGSSLGSGHLTMSSRWEQGVTTPPPSSRKVSWREEQVKEQPWQSQTPTWREEQVREQSWKSQTPTWREEQVREQSWKSQTPTWREEQFREQSWKSQTPSWREEQVREQPWQSQTPTWREEQIREKPWKSQTSTWREEQVREQPWKSQTSTTQRQEPWRSPPQKITQKAWDAQERVAGDASRGVVLRDYFHLRPMKLKFTFIPGPEKVSAPKQERVWQPKISVKEEATIHTKPLRSQSSSLLEMEIQNVLQRERELEEERRNALFPEVFSPTEEMEQTFEWEDSHSRHSSVASGITGSYSLSESPTFSPVCFHSNLVWKVTDQSPGQDKSWKKRDVGYAGLDTSDTVDLEIMEATRVTRHKNYLAARWEAGMYACEDED</sequence>
<name>A0A7N4NQ15_SARHA</name>
<dbReference type="Ensembl" id="ENSSHAT00000025014.1">
    <property type="protein sequence ID" value="ENSSHAP00000026649.1"/>
    <property type="gene ID" value="ENSSHAG00000021299.1"/>
</dbReference>
<proteinExistence type="predicted"/>
<feature type="region of interest" description="Disordered" evidence="2">
    <location>
        <begin position="27"/>
        <end position="46"/>
    </location>
</feature>
<reference evidence="4 5" key="1">
    <citation type="journal article" date="2011" name="Proc. Natl. Acad. Sci. U.S.A.">
        <title>Genetic diversity and population structure of the endangered marsupial Sarcophilus harrisii (Tasmanian devil).</title>
        <authorList>
            <person name="Miller W."/>
            <person name="Hayes V.M."/>
            <person name="Ratan A."/>
            <person name="Petersen D.C."/>
            <person name="Wittekindt N.E."/>
            <person name="Miller J."/>
            <person name="Walenz B."/>
            <person name="Knight J."/>
            <person name="Qi J."/>
            <person name="Zhao F."/>
            <person name="Wang Q."/>
            <person name="Bedoya-Reina O.C."/>
            <person name="Katiyar N."/>
            <person name="Tomsho L.P."/>
            <person name="Kasson L.M."/>
            <person name="Hardie R.A."/>
            <person name="Woodbridge P."/>
            <person name="Tindall E.A."/>
            <person name="Bertelsen M.F."/>
            <person name="Dixon D."/>
            <person name="Pyecroft S."/>
            <person name="Helgen K.M."/>
            <person name="Lesk A.M."/>
            <person name="Pringle T.H."/>
            <person name="Patterson N."/>
            <person name="Zhang Y."/>
            <person name="Kreiss A."/>
            <person name="Woods G.M."/>
            <person name="Jones M.E."/>
            <person name="Schuster S.C."/>
        </authorList>
    </citation>
    <scope>NUCLEOTIDE SEQUENCE [LARGE SCALE GENOMIC DNA]</scope>
</reference>
<feature type="region of interest" description="Disordered" evidence="2">
    <location>
        <begin position="556"/>
        <end position="741"/>
    </location>
</feature>
<keyword evidence="1" id="KW-0175">Coiled coil</keyword>
<dbReference type="InParanoid" id="A0A7N4NQ15"/>
<protein>
    <submittedName>
        <fullName evidence="4">Mitotic spindle positioning</fullName>
    </submittedName>
</protein>
<evidence type="ECO:0000256" key="1">
    <source>
        <dbReference type="ARBA" id="ARBA00023054"/>
    </source>
</evidence>
<gene>
    <name evidence="4" type="primary">MISP</name>
</gene>
<dbReference type="InterPro" id="IPR042779">
    <property type="entry name" value="MISP/MISP3-like"/>
</dbReference>
<dbReference type="GeneTree" id="ENSGT00940000154739"/>
<feature type="compositionally biased region" description="Basic and acidic residues" evidence="2">
    <location>
        <begin position="641"/>
        <end position="650"/>
    </location>
</feature>
<feature type="compositionally biased region" description="Basic and acidic residues" evidence="2">
    <location>
        <begin position="658"/>
        <end position="667"/>
    </location>
</feature>
<feature type="region of interest" description="Disordered" evidence="2">
    <location>
        <begin position="247"/>
        <end position="270"/>
    </location>
</feature>
<feature type="compositionally biased region" description="Polar residues" evidence="2">
    <location>
        <begin position="294"/>
        <end position="310"/>
    </location>
</feature>
<keyword evidence="5" id="KW-1185">Reference proteome</keyword>